<proteinExistence type="predicted"/>
<comment type="caution">
    <text evidence="3">The sequence shown here is derived from an EMBL/GenBank/DDBJ whole genome shotgun (WGS) entry which is preliminary data.</text>
</comment>
<dbReference type="OrthoDB" id="3860928at2"/>
<dbReference type="PANTHER" id="PTHR43445">
    <property type="entry name" value="UDP-N-ACETYLMURAMATE--L-ALANINE LIGASE-RELATED"/>
    <property type="match status" value="1"/>
</dbReference>
<dbReference type="EMBL" id="WBOF01000001">
    <property type="protein sequence ID" value="MQS14715.1"/>
    <property type="molecule type" value="Genomic_DNA"/>
</dbReference>
<dbReference type="GO" id="GO:0016881">
    <property type="term" value="F:acid-amino acid ligase activity"/>
    <property type="evidence" value="ECO:0007669"/>
    <property type="project" value="InterPro"/>
</dbReference>
<protein>
    <recommendedName>
        <fullName evidence="2">Mur ligase N-terminal catalytic domain-containing protein</fullName>
    </recommendedName>
</protein>
<evidence type="ECO:0000313" key="4">
    <source>
        <dbReference type="Proteomes" id="UP000450000"/>
    </source>
</evidence>
<dbReference type="PANTHER" id="PTHR43445:SF3">
    <property type="entry name" value="UDP-N-ACETYLMURAMATE--L-ALANINE LIGASE"/>
    <property type="match status" value="1"/>
</dbReference>
<feature type="region of interest" description="Disordered" evidence="1">
    <location>
        <begin position="1"/>
        <end position="38"/>
    </location>
</feature>
<dbReference type="AlphaFoldDB" id="A0A6N7KV57"/>
<feature type="domain" description="Mur ligase N-terminal catalytic" evidence="2">
    <location>
        <begin position="75"/>
        <end position="165"/>
    </location>
</feature>
<keyword evidence="4" id="KW-1185">Reference proteome</keyword>
<evidence type="ECO:0000256" key="1">
    <source>
        <dbReference type="SAM" id="MobiDB-lite"/>
    </source>
</evidence>
<dbReference type="InterPro" id="IPR050061">
    <property type="entry name" value="MurCDEF_pg_biosynth"/>
</dbReference>
<evidence type="ECO:0000259" key="2">
    <source>
        <dbReference type="Pfam" id="PF01225"/>
    </source>
</evidence>
<reference evidence="3 4" key="1">
    <citation type="submission" date="2019-09" db="EMBL/GenBank/DDBJ databases">
        <title>Genome Sequences of Streptomyces kaniharaensis ATCC 21070.</title>
        <authorList>
            <person name="Zhu W."/>
            <person name="De Crecy-Lagard V."/>
            <person name="Richards N.G."/>
        </authorList>
    </citation>
    <scope>NUCLEOTIDE SEQUENCE [LARGE SCALE GENOMIC DNA]</scope>
    <source>
        <strain evidence="3 4">SF-557</strain>
    </source>
</reference>
<gene>
    <name evidence="3" type="ORF">F7Q99_21220</name>
</gene>
<dbReference type="Proteomes" id="UP000450000">
    <property type="component" value="Unassembled WGS sequence"/>
</dbReference>
<name>A0A6N7KV57_9ACTN</name>
<evidence type="ECO:0000313" key="3">
    <source>
        <dbReference type="EMBL" id="MQS14715.1"/>
    </source>
</evidence>
<dbReference type="SUPFAM" id="SSF51984">
    <property type="entry name" value="MurCD N-terminal domain"/>
    <property type="match status" value="1"/>
</dbReference>
<dbReference type="InterPro" id="IPR000713">
    <property type="entry name" value="Mur_ligase_N"/>
</dbReference>
<organism evidence="3 4">
    <name type="scientific">Streptomyces kaniharaensis</name>
    <dbReference type="NCBI Taxonomy" id="212423"/>
    <lineage>
        <taxon>Bacteria</taxon>
        <taxon>Bacillati</taxon>
        <taxon>Actinomycetota</taxon>
        <taxon>Actinomycetes</taxon>
        <taxon>Kitasatosporales</taxon>
        <taxon>Streptomycetaceae</taxon>
        <taxon>Streptomyces</taxon>
    </lineage>
</organism>
<feature type="compositionally biased region" description="Low complexity" evidence="1">
    <location>
        <begin position="9"/>
        <end position="18"/>
    </location>
</feature>
<dbReference type="Pfam" id="PF01225">
    <property type="entry name" value="Mur_ligase"/>
    <property type="match status" value="1"/>
</dbReference>
<sequence>MTTPPASPTPRSSAASPRRNPHGAGPGTHLDLPSPLPRSRLETRMDTATQPEAAPAIAVPDLLSAPHLVDVAKPGMAGLAQWLAEQGADVTGSVTPEEQHDAIVGQLKQAGVRVAVGFEAGHVAEDRTAVVWSGIVIGPHAELDQAQQLRLPVLARAYALSAVCAKAGREAVAVGGSHSTATAAAVLAAALDDGRTAWILNAPARGLSAGHGAPGRLVVDFCPDTATHEAAPPGAWQHRPATRYLGSIPKPAVALITATSANARTTRTTSRA</sequence>
<dbReference type="Gene3D" id="3.40.50.720">
    <property type="entry name" value="NAD(P)-binding Rossmann-like Domain"/>
    <property type="match status" value="1"/>
</dbReference>
<accession>A0A6N7KV57</accession>